<dbReference type="EMBL" id="BOOR01000042">
    <property type="protein sequence ID" value="GII56930.1"/>
    <property type="molecule type" value="Genomic_DNA"/>
</dbReference>
<evidence type="ECO:0000313" key="2">
    <source>
        <dbReference type="Proteomes" id="UP000605992"/>
    </source>
</evidence>
<dbReference type="Proteomes" id="UP000605992">
    <property type="component" value="Unassembled WGS sequence"/>
</dbReference>
<evidence type="ECO:0000313" key="1">
    <source>
        <dbReference type="EMBL" id="GII56930.1"/>
    </source>
</evidence>
<organism evidence="1 2">
    <name type="scientific">Planotetraspora thailandica</name>
    <dbReference type="NCBI Taxonomy" id="487172"/>
    <lineage>
        <taxon>Bacteria</taxon>
        <taxon>Bacillati</taxon>
        <taxon>Actinomycetota</taxon>
        <taxon>Actinomycetes</taxon>
        <taxon>Streptosporangiales</taxon>
        <taxon>Streptosporangiaceae</taxon>
        <taxon>Planotetraspora</taxon>
    </lineage>
</organism>
<name>A0A8J3XY58_9ACTN</name>
<keyword evidence="2" id="KW-1185">Reference proteome</keyword>
<evidence type="ECO:0008006" key="3">
    <source>
        <dbReference type="Google" id="ProtNLM"/>
    </source>
</evidence>
<dbReference type="InterPro" id="IPR025335">
    <property type="entry name" value="DUF4241"/>
</dbReference>
<accession>A0A8J3XY58</accession>
<gene>
    <name evidence="1" type="ORF">Pth03_53190</name>
</gene>
<dbReference type="RefSeq" id="WP_377354449.1">
    <property type="nucleotide sequence ID" value="NZ_JBHLUG010000009.1"/>
</dbReference>
<sequence>MTLPPPNCELMFRPGMRYGWPNRDPVDIFVADVGAVNLATGRLVVRDNDWWVPDSGHDVEAFTEEIPAGRYRMVLSLVGFDERGVGLRGAAAKVVIREEPAVSWEMALRPGQDPSKLGEGEFFGFGVDSGQGRFLDVTALPLLRRFQDDARDEWEGVRDDVMRDGWAEVTDAESGLNVILFDCGMGDGAYPTWIGRSADGEVVCFISDLELLSHSLGPIG</sequence>
<comment type="caution">
    <text evidence="1">The sequence shown here is derived from an EMBL/GenBank/DDBJ whole genome shotgun (WGS) entry which is preliminary data.</text>
</comment>
<proteinExistence type="predicted"/>
<reference evidence="1" key="1">
    <citation type="submission" date="2021-01" db="EMBL/GenBank/DDBJ databases">
        <title>Whole genome shotgun sequence of Planotetraspora thailandica NBRC 104271.</title>
        <authorList>
            <person name="Komaki H."/>
            <person name="Tamura T."/>
        </authorList>
    </citation>
    <scope>NUCLEOTIDE SEQUENCE</scope>
    <source>
        <strain evidence="1">NBRC 104271</strain>
    </source>
</reference>
<dbReference type="Pfam" id="PF14025">
    <property type="entry name" value="DUF4241"/>
    <property type="match status" value="1"/>
</dbReference>
<dbReference type="AlphaFoldDB" id="A0A8J3XY58"/>
<protein>
    <recommendedName>
        <fullName evidence="3">DUF4241 domain-containing protein</fullName>
    </recommendedName>
</protein>